<dbReference type="Pfam" id="PF06687">
    <property type="entry name" value="SUR7"/>
    <property type="match status" value="1"/>
</dbReference>
<dbReference type="InterPro" id="IPR013957">
    <property type="entry name" value="SNRNP27"/>
</dbReference>
<dbReference type="EMBL" id="JAHMUF010000009">
    <property type="protein sequence ID" value="KAG7193952.1"/>
    <property type="molecule type" value="Genomic_DNA"/>
</dbReference>
<dbReference type="GO" id="GO:0006397">
    <property type="term" value="P:mRNA processing"/>
    <property type="evidence" value="ECO:0007669"/>
    <property type="project" value="UniProtKB-KW"/>
</dbReference>
<evidence type="ECO:0000256" key="4">
    <source>
        <dbReference type="ARBA" id="ARBA00011825"/>
    </source>
</evidence>
<evidence type="ECO:0000313" key="11">
    <source>
        <dbReference type="EMBL" id="KAG7193952.1"/>
    </source>
</evidence>
<dbReference type="PANTHER" id="PTHR31077:SF1">
    <property type="entry name" value="U4_U6.U5 SMALL NUCLEAR RIBONUCLEOPROTEIN 27 KDA PROTEIN"/>
    <property type="match status" value="1"/>
</dbReference>
<reference evidence="11" key="1">
    <citation type="submission" date="2021-03" db="EMBL/GenBank/DDBJ databases">
        <authorList>
            <person name="Palmer J.M."/>
        </authorList>
    </citation>
    <scope>NUCLEOTIDE SEQUENCE</scope>
    <source>
        <strain evidence="11">ARV_011</strain>
    </source>
</reference>
<protein>
    <recommendedName>
        <fullName evidence="10">U4/U6.U5 small nuclear ribonucleoprotein 27kDa protein domain-containing protein</fullName>
    </recommendedName>
</protein>
<evidence type="ECO:0000256" key="8">
    <source>
        <dbReference type="SAM" id="MobiDB-lite"/>
    </source>
</evidence>
<comment type="subcellular location">
    <subcellularLocation>
        <location evidence="2">Nucleus</location>
    </subcellularLocation>
</comment>
<dbReference type="AlphaFoldDB" id="A0A9P8AJA1"/>
<dbReference type="Proteomes" id="UP000790833">
    <property type="component" value="Unassembled WGS sequence"/>
</dbReference>
<comment type="caution">
    <text evidence="11">The sequence shown here is derived from an EMBL/GenBank/DDBJ whole genome shotgun (WGS) entry which is preliminary data.</text>
</comment>
<keyword evidence="7" id="KW-0539">Nucleus</keyword>
<dbReference type="RefSeq" id="XP_043049499.1">
    <property type="nucleotide sequence ID" value="XM_043195794.1"/>
</dbReference>
<dbReference type="InterPro" id="IPR009571">
    <property type="entry name" value="SUR7/Rim9-like_fungi"/>
</dbReference>
<evidence type="ECO:0000259" key="10">
    <source>
        <dbReference type="Pfam" id="PF08648"/>
    </source>
</evidence>
<dbReference type="GO" id="GO:0005886">
    <property type="term" value="C:plasma membrane"/>
    <property type="evidence" value="ECO:0007669"/>
    <property type="project" value="InterPro"/>
</dbReference>
<feature type="transmembrane region" description="Helical" evidence="9">
    <location>
        <begin position="118"/>
        <end position="140"/>
    </location>
</feature>
<evidence type="ECO:0000256" key="5">
    <source>
        <dbReference type="ARBA" id="ARBA00022664"/>
    </source>
</evidence>
<gene>
    <name evidence="11" type="ORF">KQ657_005151</name>
</gene>
<dbReference type="OrthoDB" id="21368at2759"/>
<feature type="region of interest" description="Disordered" evidence="8">
    <location>
        <begin position="150"/>
        <end position="181"/>
    </location>
</feature>
<organism evidence="11 12">
    <name type="scientific">Scheffersomyces spartinae</name>
    <dbReference type="NCBI Taxonomy" id="45513"/>
    <lineage>
        <taxon>Eukaryota</taxon>
        <taxon>Fungi</taxon>
        <taxon>Dikarya</taxon>
        <taxon>Ascomycota</taxon>
        <taxon>Saccharomycotina</taxon>
        <taxon>Pichiomycetes</taxon>
        <taxon>Debaryomycetaceae</taxon>
        <taxon>Scheffersomyces</taxon>
    </lineage>
</organism>
<feature type="domain" description="U4/U6.U5 small nuclear ribonucleoprotein 27kDa protein" evidence="10">
    <location>
        <begin position="197"/>
        <end position="250"/>
    </location>
</feature>
<evidence type="ECO:0000256" key="2">
    <source>
        <dbReference type="ARBA" id="ARBA00004123"/>
    </source>
</evidence>
<dbReference type="PANTHER" id="PTHR31077">
    <property type="entry name" value="U4/U6.U5 SMALL NUCLEAR RIBONUCLEOPROTEIN 27 KDA PROTEIN"/>
    <property type="match status" value="1"/>
</dbReference>
<keyword evidence="9" id="KW-1133">Transmembrane helix</keyword>
<dbReference type="GeneID" id="66118525"/>
<feature type="compositionally biased region" description="Basic and acidic residues" evidence="8">
    <location>
        <begin position="150"/>
        <end position="169"/>
    </location>
</feature>
<keyword evidence="12" id="KW-1185">Reference proteome</keyword>
<evidence type="ECO:0000313" key="12">
    <source>
        <dbReference type="Proteomes" id="UP000790833"/>
    </source>
</evidence>
<comment type="subunit">
    <text evidence="4">Part of a tri-snRNP complex.</text>
</comment>
<proteinExistence type="inferred from homology"/>
<evidence type="ECO:0000256" key="6">
    <source>
        <dbReference type="ARBA" id="ARBA00023187"/>
    </source>
</evidence>
<keyword evidence="9" id="KW-0812">Transmembrane</keyword>
<keyword evidence="9" id="KW-0472">Membrane</keyword>
<accession>A0A9P8AJA1</accession>
<dbReference type="GO" id="GO:0008380">
    <property type="term" value="P:RNA splicing"/>
    <property type="evidence" value="ECO:0007669"/>
    <property type="project" value="UniProtKB-KW"/>
</dbReference>
<keyword evidence="6" id="KW-0508">mRNA splicing</keyword>
<dbReference type="Pfam" id="PF08648">
    <property type="entry name" value="SNRNP27"/>
    <property type="match status" value="1"/>
</dbReference>
<name>A0A9P8AJA1_9ASCO</name>
<comment type="similarity">
    <text evidence="3">Belongs to the SNUT3 family.</text>
</comment>
<evidence type="ECO:0000256" key="7">
    <source>
        <dbReference type="ARBA" id="ARBA00023242"/>
    </source>
</evidence>
<evidence type="ECO:0000256" key="3">
    <source>
        <dbReference type="ARBA" id="ARBA00008218"/>
    </source>
</evidence>
<comment type="function">
    <text evidence="1">May play a role in mRNA splicing.</text>
</comment>
<keyword evidence="5" id="KW-0507">mRNA processing</keyword>
<evidence type="ECO:0000256" key="1">
    <source>
        <dbReference type="ARBA" id="ARBA00003632"/>
    </source>
</evidence>
<evidence type="ECO:0000256" key="9">
    <source>
        <dbReference type="SAM" id="Phobius"/>
    </source>
</evidence>
<dbReference type="GO" id="GO:0071011">
    <property type="term" value="C:precatalytic spliceosome"/>
    <property type="evidence" value="ECO:0007669"/>
    <property type="project" value="TreeGrafter"/>
</dbReference>
<sequence length="253" mass="28095">MGETRKTAWKGPVVKYTALMLLALSTVLLLLVNLSGVTSSGFLTDLWFSQYTDGQSVDGFYYKRWTLYRLCGATYDKSITACSKKVAAYPLNPASVILSFSNITSPSRYKKYIDMSKAAYALLLILLIVTFAALVTKLVVLKLPKPHHNRELEVEQDERGRSREEKSVDVNKAPTHSPGKQKTIIKDLPQLLGDMEDDDEMFSLMGFSGFGTTKGKSVAGTQGGAVGRVVSTDYRQYMNREKGFNRPLSPGRK</sequence>